<dbReference type="Proteomes" id="UP000784294">
    <property type="component" value="Unassembled WGS sequence"/>
</dbReference>
<evidence type="ECO:0000313" key="1">
    <source>
        <dbReference type="EMBL" id="VEL23441.1"/>
    </source>
</evidence>
<evidence type="ECO:0000313" key="2">
    <source>
        <dbReference type="Proteomes" id="UP000784294"/>
    </source>
</evidence>
<organism evidence="1 2">
    <name type="scientific">Protopolystoma xenopodis</name>
    <dbReference type="NCBI Taxonomy" id="117903"/>
    <lineage>
        <taxon>Eukaryota</taxon>
        <taxon>Metazoa</taxon>
        <taxon>Spiralia</taxon>
        <taxon>Lophotrochozoa</taxon>
        <taxon>Platyhelminthes</taxon>
        <taxon>Monogenea</taxon>
        <taxon>Polyopisthocotylea</taxon>
        <taxon>Polystomatidea</taxon>
        <taxon>Polystomatidae</taxon>
        <taxon>Protopolystoma</taxon>
    </lineage>
</organism>
<sequence>MIADFLVYVRQLTVTLETEEPNVKRLAEEIDCSNDVNSSQKVKLYRLLINGVHSLHEARELLSHLNSRKGSSLDPSGIRLLPLISSYEITKQRLIKKALLSHLISLGHVAGEASFYTDPEYDFDPAVKNERLAKEITFARIKPEEDRTMPLPSDRVPVFSNMLGFITALIEALINFDAMVDEYFQFSDMPAC</sequence>
<reference evidence="1" key="1">
    <citation type="submission" date="2018-11" db="EMBL/GenBank/DDBJ databases">
        <authorList>
            <consortium name="Pathogen Informatics"/>
        </authorList>
    </citation>
    <scope>NUCLEOTIDE SEQUENCE</scope>
</reference>
<proteinExistence type="predicted"/>
<comment type="caution">
    <text evidence="1">The sequence shown here is derived from an EMBL/GenBank/DDBJ whole genome shotgun (WGS) entry which is preliminary data.</text>
</comment>
<protein>
    <submittedName>
        <fullName evidence="1">Uncharacterized protein</fullName>
    </submittedName>
</protein>
<keyword evidence="2" id="KW-1185">Reference proteome</keyword>
<dbReference type="EMBL" id="CAAALY010061933">
    <property type="protein sequence ID" value="VEL23441.1"/>
    <property type="molecule type" value="Genomic_DNA"/>
</dbReference>
<accession>A0A448WYM4</accession>
<gene>
    <name evidence="1" type="ORF">PXEA_LOCUS16881</name>
</gene>
<dbReference type="AlphaFoldDB" id="A0A448WYM4"/>
<name>A0A448WYM4_9PLAT</name>